<organism evidence="2 3">
    <name type="scientific">Noviherbaspirillum suwonense</name>
    <dbReference type="NCBI Taxonomy" id="1224511"/>
    <lineage>
        <taxon>Bacteria</taxon>
        <taxon>Pseudomonadati</taxon>
        <taxon>Pseudomonadota</taxon>
        <taxon>Betaproteobacteria</taxon>
        <taxon>Burkholderiales</taxon>
        <taxon>Oxalobacteraceae</taxon>
        <taxon>Noviherbaspirillum</taxon>
    </lineage>
</organism>
<reference evidence="2 3" key="1">
    <citation type="submission" date="2017-05" db="EMBL/GenBank/DDBJ databases">
        <authorList>
            <person name="Varghese N."/>
            <person name="Submissions S."/>
        </authorList>
    </citation>
    <scope>NUCLEOTIDE SEQUENCE [LARGE SCALE GENOMIC DNA]</scope>
    <source>
        <strain evidence="2 3">DSM 26001</strain>
    </source>
</reference>
<evidence type="ECO:0000313" key="2">
    <source>
        <dbReference type="EMBL" id="SMP72070.1"/>
    </source>
</evidence>
<evidence type="ECO:0000256" key="1">
    <source>
        <dbReference type="SAM" id="MobiDB-lite"/>
    </source>
</evidence>
<feature type="compositionally biased region" description="Basic and acidic residues" evidence="1">
    <location>
        <begin position="7"/>
        <end position="21"/>
    </location>
</feature>
<dbReference type="Proteomes" id="UP001158049">
    <property type="component" value="Unassembled WGS sequence"/>
</dbReference>
<protein>
    <recommendedName>
        <fullName evidence="4">Transposase</fullName>
    </recommendedName>
</protein>
<proteinExistence type="predicted"/>
<dbReference type="RefSeq" id="WP_283444024.1">
    <property type="nucleotide sequence ID" value="NZ_FXUL01000017.1"/>
</dbReference>
<keyword evidence="3" id="KW-1185">Reference proteome</keyword>
<name>A0ABY1QIU8_9BURK</name>
<gene>
    <name evidence="2" type="ORF">SAMN06295970_117128</name>
</gene>
<feature type="region of interest" description="Disordered" evidence="1">
    <location>
        <begin position="1"/>
        <end position="32"/>
    </location>
</feature>
<sequence length="53" mass="6385">MDGLSKPSDKQERKWLKDEAPPGHPPPDPAEARRRLDWYLSEREYQLRQLRQI</sequence>
<comment type="caution">
    <text evidence="2">The sequence shown here is derived from an EMBL/GenBank/DDBJ whole genome shotgun (WGS) entry which is preliminary data.</text>
</comment>
<accession>A0ABY1QIU8</accession>
<evidence type="ECO:0008006" key="4">
    <source>
        <dbReference type="Google" id="ProtNLM"/>
    </source>
</evidence>
<dbReference type="EMBL" id="FXUL01000017">
    <property type="protein sequence ID" value="SMP72070.1"/>
    <property type="molecule type" value="Genomic_DNA"/>
</dbReference>
<evidence type="ECO:0000313" key="3">
    <source>
        <dbReference type="Proteomes" id="UP001158049"/>
    </source>
</evidence>